<dbReference type="EMBL" id="UZAN01051194">
    <property type="protein sequence ID" value="VDP88753.1"/>
    <property type="molecule type" value="Genomic_DNA"/>
</dbReference>
<name>A0A3P8L0B0_9TREM</name>
<reference evidence="2 3" key="1">
    <citation type="submission" date="2018-11" db="EMBL/GenBank/DDBJ databases">
        <authorList>
            <consortium name="Pathogen Informatics"/>
        </authorList>
    </citation>
    <scope>NUCLEOTIDE SEQUENCE [LARGE SCALE GENOMIC DNA]</scope>
    <source>
        <strain evidence="2 3">Egypt</strain>
    </source>
</reference>
<protein>
    <submittedName>
        <fullName evidence="2">Uncharacterized protein</fullName>
    </submittedName>
</protein>
<proteinExistence type="predicted"/>
<accession>A0A3P8L0B0</accession>
<evidence type="ECO:0000313" key="3">
    <source>
        <dbReference type="Proteomes" id="UP000272942"/>
    </source>
</evidence>
<feature type="region of interest" description="Disordered" evidence="1">
    <location>
        <begin position="113"/>
        <end position="133"/>
    </location>
</feature>
<gene>
    <name evidence="2" type="ORF">ECPE_LOCUS11630</name>
</gene>
<dbReference type="AlphaFoldDB" id="A0A3P8L0B0"/>
<evidence type="ECO:0000313" key="2">
    <source>
        <dbReference type="EMBL" id="VDP88753.1"/>
    </source>
</evidence>
<keyword evidence="3" id="KW-1185">Reference proteome</keyword>
<evidence type="ECO:0000256" key="1">
    <source>
        <dbReference type="SAM" id="MobiDB-lite"/>
    </source>
</evidence>
<organism evidence="2 3">
    <name type="scientific">Echinostoma caproni</name>
    <dbReference type="NCBI Taxonomy" id="27848"/>
    <lineage>
        <taxon>Eukaryota</taxon>
        <taxon>Metazoa</taxon>
        <taxon>Spiralia</taxon>
        <taxon>Lophotrochozoa</taxon>
        <taxon>Platyhelminthes</taxon>
        <taxon>Trematoda</taxon>
        <taxon>Digenea</taxon>
        <taxon>Plagiorchiida</taxon>
        <taxon>Echinostomata</taxon>
        <taxon>Echinostomatoidea</taxon>
        <taxon>Echinostomatidae</taxon>
        <taxon>Echinostoma</taxon>
    </lineage>
</organism>
<sequence length="133" mass="14341">MSSEDACLGGCRKGSAKFLKSNAQGGCQDWCSSAHPNDKTLADACLVGCNAYTPKEENVSSSDNNSTTQYGWLDHFKHLADITRGFFRRVMRRMGMPCDGDCQPVYSAGLKSTTLPSADEDPLKTAVPTGQQP</sequence>
<dbReference type="Proteomes" id="UP000272942">
    <property type="component" value="Unassembled WGS sequence"/>
</dbReference>